<feature type="region of interest" description="Disordered" evidence="1">
    <location>
        <begin position="137"/>
        <end position="159"/>
    </location>
</feature>
<reference evidence="2 3" key="4">
    <citation type="journal article" date="2005" name="J. Mol. Biol.">
        <title>Genome comparison of Pseudomonas aeruginosa large phages.</title>
        <authorList>
            <person name="Hertveldt K."/>
            <person name="Lavigne R."/>
            <person name="Pleteneva E."/>
            <person name="Sernova N."/>
            <person name="Kurochkina L."/>
            <person name="Korchevskii R."/>
            <person name="Robben J."/>
            <person name="Mesyanzhinov V."/>
            <person name="Krylov V.N."/>
            <person name="Volckaert G."/>
        </authorList>
    </citation>
    <scope>NUCLEOTIDE SEQUENCE</scope>
</reference>
<proteinExistence type="predicted"/>
<accession>Q2Z0V4</accession>
<dbReference type="GeneID" id="5176760"/>
<reference evidence="2 3" key="1">
    <citation type="journal article" date="2002" name="Genetika">
        <title>Phenogenetic characterization of a group of giant Phi KZ-like bacteriophages of Pseudomonas aeruginosa].</title>
        <authorList>
            <person name="Burkal'tseva M.V."/>
            <person name="Krylov V.N."/>
            <person name="Pleteneva E.A."/>
            <person name="Shaburova O.V."/>
            <person name="Krylov S.V."/>
            <person name="Volckaert G."/>
            <person name="Sykilinda N.N."/>
            <person name="Kurochkina L.P."/>
            <person name="Mesyanzhinov V.V."/>
        </authorList>
    </citation>
    <scope>NUCLEOTIDE SEQUENCE [LARGE SCALE GENOMIC DNA]</scope>
</reference>
<dbReference type="RefSeq" id="YP_418160.1">
    <property type="nucleotide sequence ID" value="NC_007623.1"/>
</dbReference>
<evidence type="ECO:0000256" key="1">
    <source>
        <dbReference type="SAM" id="MobiDB-lite"/>
    </source>
</evidence>
<reference evidence="2 3" key="2">
    <citation type="journal article" date="2003" name="Res. Microbiol.">
        <title>Myoviridae bacteriophages of Pseudomonas aeruginosa: a long and complex evolutionary pathway.</title>
        <authorList>
            <person name="Krylov V.N."/>
            <person name="Pleteneva E.A."/>
            <person name="Bourkalsteva M.V."/>
            <person name="Shaburova O.V."/>
            <person name="Volckaert G."/>
            <person name="Sykilinda N.N."/>
            <person name="Kurochkina L.P."/>
            <person name="Mesyanzhinov V.V."/>
        </authorList>
    </citation>
    <scope>NUCLEOTIDE SEQUENCE [LARGE SCALE GENOMIC DNA]</scope>
</reference>
<reference evidence="2 3" key="3">
    <citation type="journal article" date="2004" name="Bioinformatics">
        <title>PHIRE, a deterministic approach to reveal regulatory elements in bacteriophage genomes.</title>
        <authorList>
            <person name="Lavigne R."/>
            <person name="Sun W.D."/>
            <person name="Volckaert G."/>
        </authorList>
    </citation>
    <scope>NUCLEOTIDE SEQUENCE [LARGE SCALE GENOMIC DNA]</scope>
</reference>
<dbReference type="EMBL" id="AJ697969">
    <property type="protein sequence ID" value="CAG27221.1"/>
    <property type="molecule type" value="Genomic_DNA"/>
</dbReference>
<dbReference type="KEGG" id="vg:5176760"/>
<evidence type="ECO:0000313" key="2">
    <source>
        <dbReference type="EMBL" id="CAG27221.1"/>
    </source>
</evidence>
<dbReference type="Proteomes" id="UP000001239">
    <property type="component" value="Segment"/>
</dbReference>
<sequence>MSVTTDFNAALANVLSDIGEKTDREEILSIIYHHLFDETRFNKSKRPSALKKINEATRSRFTMNDVRHAGKKPEKLIVTDKLSGHVDIPVRVMGEVNEQASQAETVPATPTETDAMTHLENTMKEENQPLAQQLLERSQGARAAYEEQAGASSWSDSNDSDEVVEVLGVTFKADNILSYTIDAWLINGGLPTHLKTELEELVKSQDHSSPAGALRAFLDDHPELSQEFINQYSKAVKDINATGVEAEKARRDAAKAQRQAPGTFKERVVYTLRGGREEGFGSGAVAAAAAIIGGGVEMASRGNVSIGSVVGTGLGAAAGYFAAEKAEGLMKSEPGRYIVSGSIGLILGGAGSNLGRTTQGLLGFGPQQPQGEPVATVSVREQVTAQPEPVPQSQGILATVAALF</sequence>
<organism evidence="2 3">
    <name type="scientific">Pseudomonas phage EL</name>
    <dbReference type="NCBI Taxonomy" id="273133"/>
    <lineage>
        <taxon>Viruses</taxon>
        <taxon>Duplodnaviria</taxon>
        <taxon>Heunggongvirae</taxon>
        <taxon>Uroviricota</taxon>
        <taxon>Caudoviricetes</taxon>
        <taxon>Chimalliviridae</taxon>
        <taxon>Elvirus</taxon>
        <taxon>Elvirus EL</taxon>
    </lineage>
</organism>
<name>Q2Z0V4_9CAUD</name>
<keyword evidence="3" id="KW-1185">Reference proteome</keyword>
<protein>
    <submittedName>
        <fullName evidence="2">Uncharacterized protein</fullName>
    </submittedName>
</protein>
<evidence type="ECO:0000313" key="3">
    <source>
        <dbReference type="Proteomes" id="UP000001239"/>
    </source>
</evidence>